<gene>
    <name evidence="3" type="ORF">QO015_003230</name>
</gene>
<dbReference type="PANTHER" id="PTHR12526">
    <property type="entry name" value="GLYCOSYLTRANSFERASE"/>
    <property type="match status" value="1"/>
</dbReference>
<evidence type="ECO:0000259" key="2">
    <source>
        <dbReference type="Pfam" id="PF13439"/>
    </source>
</evidence>
<dbReference type="Pfam" id="PF00534">
    <property type="entry name" value="Glycos_transf_1"/>
    <property type="match status" value="1"/>
</dbReference>
<feature type="domain" description="Glycosyltransferase subfamily 4-like N-terminal" evidence="2">
    <location>
        <begin position="18"/>
        <end position="124"/>
    </location>
</feature>
<protein>
    <submittedName>
        <fullName evidence="3">Glycosyltransferase involved in cell wall biosynthesis</fullName>
    </submittedName>
</protein>
<dbReference type="InterPro" id="IPR028098">
    <property type="entry name" value="Glyco_trans_4-like_N"/>
</dbReference>
<dbReference type="InterPro" id="IPR001296">
    <property type="entry name" value="Glyco_trans_1"/>
</dbReference>
<comment type="caution">
    <text evidence="3">The sequence shown here is derived from an EMBL/GenBank/DDBJ whole genome shotgun (WGS) entry which is preliminary data.</text>
</comment>
<dbReference type="CDD" id="cd03802">
    <property type="entry name" value="GT4_AviGT4-like"/>
    <property type="match status" value="1"/>
</dbReference>
<dbReference type="Proteomes" id="UP001223743">
    <property type="component" value="Unassembled WGS sequence"/>
</dbReference>
<sequence length="341" mass="36509">MRIAQVAPLVEAVPPRLYGGTERVVSWLTEALVADGHDVTLFATGDSRTAAELIAVRPTADRIAGASPEAVAALFEAVMSRIDSFDIVHFHTETAHFVPFRGFEEKCVTTLHLRLDSEAAHDAIATNPGMPLVAISQNQRSFLPEARFVATVPHGMPADLVAMGDGGEGHLLFVGRISPDKRPDRAIEVASRAGIPLKIAAKIDAADERYFAEEVAHLFDNPVVDYLGEVDDAGKAALLAGARALLFPIDWPEPFGLVMIEAMAAGTPVVAWRNGAVPEVIEDGISGRIVESIDAAVAAVETIDRIPRAGVRAAFERRFTDRRMAADYVDVYRALLGGAAS</sequence>
<accession>A0ABU0M9I2</accession>
<dbReference type="EMBL" id="JAUSWJ010000001">
    <property type="protein sequence ID" value="MDQ0517617.1"/>
    <property type="molecule type" value="Genomic_DNA"/>
</dbReference>
<keyword evidence="4" id="KW-1185">Reference proteome</keyword>
<evidence type="ECO:0000313" key="3">
    <source>
        <dbReference type="EMBL" id="MDQ0517617.1"/>
    </source>
</evidence>
<name>A0ABU0M9I2_9HYPH</name>
<organism evidence="3 4">
    <name type="scientific">Kaistia geumhonensis</name>
    <dbReference type="NCBI Taxonomy" id="410839"/>
    <lineage>
        <taxon>Bacteria</taxon>
        <taxon>Pseudomonadati</taxon>
        <taxon>Pseudomonadota</taxon>
        <taxon>Alphaproteobacteria</taxon>
        <taxon>Hyphomicrobiales</taxon>
        <taxon>Kaistiaceae</taxon>
        <taxon>Kaistia</taxon>
    </lineage>
</organism>
<dbReference type="RefSeq" id="WP_266283000.1">
    <property type="nucleotide sequence ID" value="NZ_JAPKNF010000002.1"/>
</dbReference>
<reference evidence="3 4" key="1">
    <citation type="submission" date="2023-07" db="EMBL/GenBank/DDBJ databases">
        <title>Genomic Encyclopedia of Type Strains, Phase IV (KMG-IV): sequencing the most valuable type-strain genomes for metagenomic binning, comparative biology and taxonomic classification.</title>
        <authorList>
            <person name="Goeker M."/>
        </authorList>
    </citation>
    <scope>NUCLEOTIDE SEQUENCE [LARGE SCALE GENOMIC DNA]</scope>
    <source>
        <strain evidence="3 4">B1-1</strain>
    </source>
</reference>
<proteinExistence type="predicted"/>
<dbReference type="Pfam" id="PF13439">
    <property type="entry name" value="Glyco_transf_4"/>
    <property type="match status" value="1"/>
</dbReference>
<feature type="domain" description="Glycosyl transferase family 1" evidence="1">
    <location>
        <begin position="169"/>
        <end position="304"/>
    </location>
</feature>
<evidence type="ECO:0000259" key="1">
    <source>
        <dbReference type="Pfam" id="PF00534"/>
    </source>
</evidence>
<dbReference type="Gene3D" id="3.40.50.2000">
    <property type="entry name" value="Glycogen Phosphorylase B"/>
    <property type="match status" value="2"/>
</dbReference>
<evidence type="ECO:0000313" key="4">
    <source>
        <dbReference type="Proteomes" id="UP001223743"/>
    </source>
</evidence>
<dbReference type="PANTHER" id="PTHR12526:SF595">
    <property type="entry name" value="BLL5217 PROTEIN"/>
    <property type="match status" value="1"/>
</dbReference>
<dbReference type="SUPFAM" id="SSF53756">
    <property type="entry name" value="UDP-Glycosyltransferase/glycogen phosphorylase"/>
    <property type="match status" value="1"/>
</dbReference>